<name>A0A9J6C633_POLVA</name>
<sequence length="75" mass="9455">MERIQEEQDFRVQIIRRVGNNTNNSMFHRLTSRLIRNRIRQRIIMCKKHRKYEKRSPENYKIKTRRPKKVQKKFV</sequence>
<proteinExistence type="predicted"/>
<evidence type="ECO:0000313" key="1">
    <source>
        <dbReference type="EMBL" id="KAG5677490.1"/>
    </source>
</evidence>
<comment type="caution">
    <text evidence="1">The sequence shown here is derived from an EMBL/GenBank/DDBJ whole genome shotgun (WGS) entry which is preliminary data.</text>
</comment>
<accession>A0A9J6C633</accession>
<keyword evidence="2" id="KW-1185">Reference proteome</keyword>
<dbReference type="EMBL" id="JADBJN010000002">
    <property type="protein sequence ID" value="KAG5677490.1"/>
    <property type="molecule type" value="Genomic_DNA"/>
</dbReference>
<dbReference type="AlphaFoldDB" id="A0A9J6C633"/>
<protein>
    <submittedName>
        <fullName evidence="1">Uncharacterized protein</fullName>
    </submittedName>
</protein>
<reference evidence="1" key="1">
    <citation type="submission" date="2021-03" db="EMBL/GenBank/DDBJ databases">
        <title>Chromosome level genome of the anhydrobiotic midge Polypedilum vanderplanki.</title>
        <authorList>
            <person name="Yoshida Y."/>
            <person name="Kikawada T."/>
            <person name="Gusev O."/>
        </authorList>
    </citation>
    <scope>NUCLEOTIDE SEQUENCE</scope>
    <source>
        <strain evidence="1">NIAS01</strain>
        <tissue evidence="1">Whole body or cell culture</tissue>
    </source>
</reference>
<gene>
    <name evidence="1" type="ORF">PVAND_007247</name>
</gene>
<organism evidence="1 2">
    <name type="scientific">Polypedilum vanderplanki</name>
    <name type="common">Sleeping chironomid midge</name>
    <dbReference type="NCBI Taxonomy" id="319348"/>
    <lineage>
        <taxon>Eukaryota</taxon>
        <taxon>Metazoa</taxon>
        <taxon>Ecdysozoa</taxon>
        <taxon>Arthropoda</taxon>
        <taxon>Hexapoda</taxon>
        <taxon>Insecta</taxon>
        <taxon>Pterygota</taxon>
        <taxon>Neoptera</taxon>
        <taxon>Endopterygota</taxon>
        <taxon>Diptera</taxon>
        <taxon>Nematocera</taxon>
        <taxon>Chironomoidea</taxon>
        <taxon>Chironomidae</taxon>
        <taxon>Chironominae</taxon>
        <taxon>Polypedilum</taxon>
        <taxon>Polypedilum</taxon>
    </lineage>
</organism>
<dbReference type="Proteomes" id="UP001107558">
    <property type="component" value="Chromosome 2"/>
</dbReference>
<evidence type="ECO:0000313" key="2">
    <source>
        <dbReference type="Proteomes" id="UP001107558"/>
    </source>
</evidence>